<gene>
    <name evidence="9" type="ORF">E3J68_03695</name>
</gene>
<evidence type="ECO:0000256" key="6">
    <source>
        <dbReference type="ARBA" id="ARBA00023136"/>
    </source>
</evidence>
<keyword evidence="6 7" id="KW-0472">Membrane</keyword>
<comment type="caution">
    <text evidence="9">The sequence shown here is derived from an EMBL/GenBank/DDBJ whole genome shotgun (WGS) entry which is preliminary data.</text>
</comment>
<feature type="transmembrane region" description="Helical" evidence="7">
    <location>
        <begin position="21"/>
        <end position="44"/>
    </location>
</feature>
<dbReference type="GO" id="GO:0005886">
    <property type="term" value="C:plasma membrane"/>
    <property type="evidence" value="ECO:0007669"/>
    <property type="project" value="UniProtKB-SubCell"/>
</dbReference>
<feature type="transmembrane region" description="Helical" evidence="7">
    <location>
        <begin position="220"/>
        <end position="237"/>
    </location>
</feature>
<keyword evidence="4 7" id="KW-0812">Transmembrane</keyword>
<evidence type="ECO:0000256" key="3">
    <source>
        <dbReference type="ARBA" id="ARBA00022475"/>
    </source>
</evidence>
<organism evidence="9 10">
    <name type="scientific">Aerophobetes bacterium</name>
    <dbReference type="NCBI Taxonomy" id="2030807"/>
    <lineage>
        <taxon>Bacteria</taxon>
        <taxon>Candidatus Aerophobota</taxon>
    </lineage>
</organism>
<evidence type="ECO:0000259" key="8">
    <source>
        <dbReference type="PROSITE" id="PS50928"/>
    </source>
</evidence>
<feature type="transmembrane region" description="Helical" evidence="7">
    <location>
        <begin position="81"/>
        <end position="106"/>
    </location>
</feature>
<feature type="domain" description="ABC transmembrane type-1" evidence="8">
    <location>
        <begin position="77"/>
        <end position="293"/>
    </location>
</feature>
<evidence type="ECO:0000256" key="1">
    <source>
        <dbReference type="ARBA" id="ARBA00004651"/>
    </source>
</evidence>
<dbReference type="InterPro" id="IPR000515">
    <property type="entry name" value="MetI-like"/>
</dbReference>
<dbReference type="InterPro" id="IPR035906">
    <property type="entry name" value="MetI-like_sf"/>
</dbReference>
<comment type="similarity">
    <text evidence="7">Belongs to the binding-protein-dependent transport system permease family.</text>
</comment>
<dbReference type="AlphaFoldDB" id="A0A523TC09"/>
<proteinExistence type="inferred from homology"/>
<dbReference type="PROSITE" id="PS50928">
    <property type="entry name" value="ABC_TM1"/>
    <property type="match status" value="1"/>
</dbReference>
<keyword evidence="2 7" id="KW-0813">Transport</keyword>
<dbReference type="PANTHER" id="PTHR43227:SF7">
    <property type="entry name" value="ARABINOOLIGOSACCHARIDES TRANSPORT SYSTEM PERMEASE PROTEIN ARAP"/>
    <property type="match status" value="1"/>
</dbReference>
<evidence type="ECO:0000256" key="4">
    <source>
        <dbReference type="ARBA" id="ARBA00022692"/>
    </source>
</evidence>
<comment type="subcellular location">
    <subcellularLocation>
        <location evidence="1 7">Cell membrane</location>
        <topology evidence="1 7">Multi-pass membrane protein</topology>
    </subcellularLocation>
</comment>
<feature type="transmembrane region" description="Helical" evidence="7">
    <location>
        <begin position="118"/>
        <end position="138"/>
    </location>
</feature>
<dbReference type="Pfam" id="PF00528">
    <property type="entry name" value="BPD_transp_1"/>
    <property type="match status" value="1"/>
</dbReference>
<keyword evidence="3" id="KW-1003">Cell membrane</keyword>
<dbReference type="CDD" id="cd06261">
    <property type="entry name" value="TM_PBP2"/>
    <property type="match status" value="1"/>
</dbReference>
<dbReference type="Proteomes" id="UP000316517">
    <property type="component" value="Unassembled WGS sequence"/>
</dbReference>
<dbReference type="EMBL" id="SOJT01000164">
    <property type="protein sequence ID" value="TET27870.1"/>
    <property type="molecule type" value="Genomic_DNA"/>
</dbReference>
<evidence type="ECO:0000256" key="7">
    <source>
        <dbReference type="RuleBase" id="RU363032"/>
    </source>
</evidence>
<evidence type="ECO:0000256" key="5">
    <source>
        <dbReference type="ARBA" id="ARBA00022989"/>
    </source>
</evidence>
<dbReference type="SUPFAM" id="SSF161098">
    <property type="entry name" value="MetI-like"/>
    <property type="match status" value="1"/>
</dbReference>
<dbReference type="InterPro" id="IPR050809">
    <property type="entry name" value="UgpAE/MalFG_permease"/>
</dbReference>
<evidence type="ECO:0000256" key="2">
    <source>
        <dbReference type="ARBA" id="ARBA00022448"/>
    </source>
</evidence>
<evidence type="ECO:0000313" key="10">
    <source>
        <dbReference type="Proteomes" id="UP000316517"/>
    </source>
</evidence>
<evidence type="ECO:0000313" key="9">
    <source>
        <dbReference type="EMBL" id="TET27870.1"/>
    </source>
</evidence>
<protein>
    <submittedName>
        <fullName evidence="9">Sugar ABC transporter permease</fullName>
    </submittedName>
</protein>
<reference evidence="9 10" key="1">
    <citation type="submission" date="2019-03" db="EMBL/GenBank/DDBJ databases">
        <title>Metabolic potential of uncultured bacteria and archaea associated with petroleum seepage in deep-sea sediments.</title>
        <authorList>
            <person name="Dong X."/>
            <person name="Hubert C."/>
        </authorList>
    </citation>
    <scope>NUCLEOTIDE SEQUENCE [LARGE SCALE GENOMIC DNA]</scope>
    <source>
        <strain evidence="9">E44_bin3</strain>
    </source>
</reference>
<feature type="transmembrane region" description="Helical" evidence="7">
    <location>
        <begin position="272"/>
        <end position="296"/>
    </location>
</feature>
<dbReference type="PANTHER" id="PTHR43227">
    <property type="entry name" value="BLL4140 PROTEIN"/>
    <property type="match status" value="1"/>
</dbReference>
<dbReference type="GO" id="GO:0055085">
    <property type="term" value="P:transmembrane transport"/>
    <property type="evidence" value="ECO:0007669"/>
    <property type="project" value="InterPro"/>
</dbReference>
<dbReference type="Gene3D" id="1.10.3720.10">
    <property type="entry name" value="MetI-like"/>
    <property type="match status" value="1"/>
</dbReference>
<accession>A0A523TC09</accession>
<keyword evidence="5 7" id="KW-1133">Transmembrane helix</keyword>
<sequence>MERSRKQMRSKKGGLYILWEYKLPYLFLLPGVILLIFFLAAPLISGIYMSFQKISLAGISEFVGFQNYRLLVGEERFRNNLLLSVLYVAGNVGLSVPLAYAAALLITGKLRGTQFFRAIFLTPFIVTPVVSAILFRSMVDPSFGPIPALLEMITGERYIILADSTLAMLTIIGHSFWRSFSFVMLFLAAGIATIPTEIYEAAKVDGAGAWARFRSVTFPLTKMHLAIVLLIITMWTVQDAETVYALTGGGPGYSTEVTAVRLFKDAFINFNLSYGATIGVFLLMLSAVFMVLYFNLMMRGGEHSQ</sequence>
<name>A0A523TC09_UNCAE</name>